<dbReference type="OrthoDB" id="8954335at2759"/>
<accession>A0A9N8ZQQ8</accession>
<keyword evidence="1" id="KW-0175">Coiled coil</keyword>
<dbReference type="GO" id="GO:0003924">
    <property type="term" value="F:GTPase activity"/>
    <property type="evidence" value="ECO:0007669"/>
    <property type="project" value="InterPro"/>
</dbReference>
<evidence type="ECO:0000313" key="2">
    <source>
        <dbReference type="EMBL" id="CAG8503693.1"/>
    </source>
</evidence>
<dbReference type="EMBL" id="CAJVPJ010000264">
    <property type="protein sequence ID" value="CAG8503693.1"/>
    <property type="molecule type" value="Genomic_DNA"/>
</dbReference>
<dbReference type="Gene3D" id="3.40.50.300">
    <property type="entry name" value="P-loop containing nucleotide triphosphate hydrolases"/>
    <property type="match status" value="1"/>
</dbReference>
<gene>
    <name evidence="2" type="ORF">POCULU_LOCUS2707</name>
</gene>
<name>A0A9N8ZQQ8_9GLOM</name>
<comment type="caution">
    <text evidence="2">The sequence shown here is derived from an EMBL/GenBank/DDBJ whole genome shotgun (WGS) entry which is preliminary data.</text>
</comment>
<evidence type="ECO:0000313" key="3">
    <source>
        <dbReference type="Proteomes" id="UP000789572"/>
    </source>
</evidence>
<proteinExistence type="predicted"/>
<dbReference type="PANTHER" id="PTHR10751">
    <property type="entry name" value="GUANYLATE BINDING PROTEIN"/>
    <property type="match status" value="1"/>
</dbReference>
<feature type="coiled-coil region" evidence="1">
    <location>
        <begin position="348"/>
        <end position="375"/>
    </location>
</feature>
<organism evidence="2 3">
    <name type="scientific">Paraglomus occultum</name>
    <dbReference type="NCBI Taxonomy" id="144539"/>
    <lineage>
        <taxon>Eukaryota</taxon>
        <taxon>Fungi</taxon>
        <taxon>Fungi incertae sedis</taxon>
        <taxon>Mucoromycota</taxon>
        <taxon>Glomeromycotina</taxon>
        <taxon>Glomeromycetes</taxon>
        <taxon>Paraglomerales</taxon>
        <taxon>Paraglomeraceae</taxon>
        <taxon>Paraglomus</taxon>
    </lineage>
</organism>
<keyword evidence="3" id="KW-1185">Reference proteome</keyword>
<dbReference type="AlphaFoldDB" id="A0A9N8ZQQ8"/>
<dbReference type="Proteomes" id="UP000789572">
    <property type="component" value="Unassembled WGS sequence"/>
</dbReference>
<reference evidence="2" key="1">
    <citation type="submission" date="2021-06" db="EMBL/GenBank/DDBJ databases">
        <authorList>
            <person name="Kallberg Y."/>
            <person name="Tangrot J."/>
            <person name="Rosling A."/>
        </authorList>
    </citation>
    <scope>NUCLEOTIDE SEQUENCE</scope>
    <source>
        <strain evidence="2">IA702</strain>
    </source>
</reference>
<dbReference type="InterPro" id="IPR036543">
    <property type="entry name" value="Guanylate-bd_C_sf"/>
</dbReference>
<dbReference type="GO" id="GO:0005525">
    <property type="term" value="F:GTP binding"/>
    <property type="evidence" value="ECO:0007669"/>
    <property type="project" value="InterPro"/>
</dbReference>
<sequence length="492" mass="56464">MDGNPFGHSITYRDGGSVKLLDYSEDKKIVLRDDALDILRRIQEPVAIISLGNVGLNRVVNRTEELKIPRVGWANGGSTGKSDEFGIHQQMLALFHLKAYYGATVHLRARLITRRSNLYNNATVIRKLTTISNQRFRSANNLGDKFSDFSVYGLPHPGLSSHQLRELHEIDTSEFDEEFIEEVTYAVNEILNTVQPKYIDSNPVNGDVLATFLECCVQTLNAGDNQFDLSLSTNYDSIVQFAARRAATEALDWYRSMMVAELNESVLPVPWTVFNNVHEESLHNAENCFNNSLVGNGIHLLKAYQEFRRDVDTFLTKLRGQNSELLYSCNRETAVLLWDQLVTSHLTADDLFISVEVLEQAIDRFEEQYLDARLDCPEASRVLDEFKSIYYNAARRLFNDLKTFREVAEVEKLLTIEAQKDRATAQAELPKIAGRMEGFDEISRRQKEEADRYRQQVEDMGRKVAELEQQMQRREGEYKAMINNLQNELRNR</sequence>
<protein>
    <submittedName>
        <fullName evidence="2">4871_t:CDS:1</fullName>
    </submittedName>
</protein>
<dbReference type="Gene3D" id="1.20.1000.10">
    <property type="entry name" value="Guanylate-binding protein, C-terminal domain"/>
    <property type="match status" value="1"/>
</dbReference>
<dbReference type="SUPFAM" id="SSF48340">
    <property type="entry name" value="Interferon-induced guanylate-binding protein 1 (GBP1), C-terminal domain"/>
    <property type="match status" value="1"/>
</dbReference>
<dbReference type="InterPro" id="IPR027417">
    <property type="entry name" value="P-loop_NTPase"/>
</dbReference>
<feature type="coiled-coil region" evidence="1">
    <location>
        <begin position="443"/>
        <end position="488"/>
    </location>
</feature>
<evidence type="ECO:0000256" key="1">
    <source>
        <dbReference type="SAM" id="Coils"/>
    </source>
</evidence>